<dbReference type="Pfam" id="PF03732">
    <property type="entry name" value="Retrotrans_gag"/>
    <property type="match status" value="1"/>
</dbReference>
<accession>A0AAF0PSJ1</accession>
<keyword evidence="3" id="KW-1185">Reference proteome</keyword>
<dbReference type="InterPro" id="IPR005162">
    <property type="entry name" value="Retrotrans_gag_dom"/>
</dbReference>
<organism evidence="2 3">
    <name type="scientific">Solanum verrucosum</name>
    <dbReference type="NCBI Taxonomy" id="315347"/>
    <lineage>
        <taxon>Eukaryota</taxon>
        <taxon>Viridiplantae</taxon>
        <taxon>Streptophyta</taxon>
        <taxon>Embryophyta</taxon>
        <taxon>Tracheophyta</taxon>
        <taxon>Spermatophyta</taxon>
        <taxon>Magnoliopsida</taxon>
        <taxon>eudicotyledons</taxon>
        <taxon>Gunneridae</taxon>
        <taxon>Pentapetalae</taxon>
        <taxon>asterids</taxon>
        <taxon>lamiids</taxon>
        <taxon>Solanales</taxon>
        <taxon>Solanaceae</taxon>
        <taxon>Solanoideae</taxon>
        <taxon>Solaneae</taxon>
        <taxon>Solanum</taxon>
    </lineage>
</organism>
<name>A0AAF0PSJ1_SOLVR</name>
<dbReference type="PANTHER" id="PTHR33223">
    <property type="entry name" value="CCHC-TYPE DOMAIN-CONTAINING PROTEIN"/>
    <property type="match status" value="1"/>
</dbReference>
<evidence type="ECO:0000313" key="2">
    <source>
        <dbReference type="EMBL" id="WMV09887.1"/>
    </source>
</evidence>
<dbReference type="AlphaFoldDB" id="A0AAF0PSJ1"/>
<sequence>MPRTRSQGEPLTPYDPELNRILRRMKNQGIPVNPIGVNLDDTIELQQPRVASEENWGLAENQLGNAVRSYLLYLRGTQIWFTELPYNSIYTWNQLRDVFLARYYPVSKKLNHKDRVNNFVALPGESVSSLWDRFTLFIRGVPDHHIDDESLKEYFYQGQDDNNKLVLDTIAGGSYGKCTYAQIAEKLEKLSRNKKTWSTRRSDTGRNTFVVHSTNNQSADEIHEEMARMRTELSLVLKHVSGGAKKERRSGAKVKGQLNNCRKGTYGDDLWTIGPVNLHR</sequence>
<gene>
    <name evidence="2" type="ORF">MTR67_003272</name>
</gene>
<evidence type="ECO:0000313" key="3">
    <source>
        <dbReference type="Proteomes" id="UP001234989"/>
    </source>
</evidence>
<dbReference type="EMBL" id="CP133612">
    <property type="protein sequence ID" value="WMV09887.1"/>
    <property type="molecule type" value="Genomic_DNA"/>
</dbReference>
<dbReference type="PANTHER" id="PTHR33223:SF6">
    <property type="entry name" value="CCHC-TYPE DOMAIN-CONTAINING PROTEIN"/>
    <property type="match status" value="1"/>
</dbReference>
<reference evidence="2" key="1">
    <citation type="submission" date="2023-08" db="EMBL/GenBank/DDBJ databases">
        <title>A de novo genome assembly of Solanum verrucosum Schlechtendal, a Mexican diploid species geographically isolated from the other diploid A-genome species in potato relatives.</title>
        <authorList>
            <person name="Hosaka K."/>
        </authorList>
    </citation>
    <scope>NUCLEOTIDE SEQUENCE</scope>
    <source>
        <tissue evidence="2">Young leaves</tissue>
    </source>
</reference>
<feature type="domain" description="Retrotransposon gag" evidence="1">
    <location>
        <begin position="78"/>
        <end position="158"/>
    </location>
</feature>
<evidence type="ECO:0000259" key="1">
    <source>
        <dbReference type="Pfam" id="PF03732"/>
    </source>
</evidence>
<dbReference type="Proteomes" id="UP001234989">
    <property type="component" value="Chromosome 1"/>
</dbReference>
<proteinExistence type="predicted"/>
<protein>
    <recommendedName>
        <fullName evidence="1">Retrotransposon gag domain-containing protein</fullName>
    </recommendedName>
</protein>